<evidence type="ECO:0000313" key="3">
    <source>
        <dbReference type="Proteomes" id="UP000886998"/>
    </source>
</evidence>
<reference evidence="2" key="1">
    <citation type="submission" date="2020-08" db="EMBL/GenBank/DDBJ databases">
        <title>Multicomponent nature underlies the extraordinary mechanical properties of spider dragline silk.</title>
        <authorList>
            <person name="Kono N."/>
            <person name="Nakamura H."/>
            <person name="Mori M."/>
            <person name="Yoshida Y."/>
            <person name="Ohtoshi R."/>
            <person name="Malay A.D."/>
            <person name="Moran D.A.P."/>
            <person name="Tomita M."/>
            <person name="Numata K."/>
            <person name="Arakawa K."/>
        </authorList>
    </citation>
    <scope>NUCLEOTIDE SEQUENCE</scope>
</reference>
<name>A0A8X6MF32_9ARAC</name>
<sequence length="201" mass="22708">MDMILDHQMNTDSRTPSRPSTPILSPQCQRRIFLNAEIQKFTFLAQEIEGSLESIRRFGTVDENDSYVIKSRNELKDYNTLLSLTVSEFNSLPLCDLPGCPQHHTPLSSPSKNSVNSQISVINDNDSITVPTKTFPLKRKEINDDGFITPPNNKVNKIANCTSQHNFNLELKNKFKNLNEEPARISTETSATNSRQPTQSQ</sequence>
<feature type="compositionally biased region" description="Polar residues" evidence="1">
    <location>
        <begin position="8"/>
        <end position="22"/>
    </location>
</feature>
<evidence type="ECO:0000313" key="2">
    <source>
        <dbReference type="EMBL" id="GFS50451.1"/>
    </source>
</evidence>
<keyword evidence="3" id="KW-1185">Reference proteome</keyword>
<feature type="region of interest" description="Disordered" evidence="1">
    <location>
        <begin position="1"/>
        <end position="22"/>
    </location>
</feature>
<protein>
    <submittedName>
        <fullName evidence="2">Uncharacterized protein</fullName>
    </submittedName>
</protein>
<organism evidence="2 3">
    <name type="scientific">Trichonephila inaurata madagascariensis</name>
    <dbReference type="NCBI Taxonomy" id="2747483"/>
    <lineage>
        <taxon>Eukaryota</taxon>
        <taxon>Metazoa</taxon>
        <taxon>Ecdysozoa</taxon>
        <taxon>Arthropoda</taxon>
        <taxon>Chelicerata</taxon>
        <taxon>Arachnida</taxon>
        <taxon>Araneae</taxon>
        <taxon>Araneomorphae</taxon>
        <taxon>Entelegynae</taxon>
        <taxon>Araneoidea</taxon>
        <taxon>Nephilidae</taxon>
        <taxon>Trichonephila</taxon>
        <taxon>Trichonephila inaurata</taxon>
    </lineage>
</organism>
<dbReference type="AlphaFoldDB" id="A0A8X6MF32"/>
<dbReference type="Proteomes" id="UP000886998">
    <property type="component" value="Unassembled WGS sequence"/>
</dbReference>
<evidence type="ECO:0000256" key="1">
    <source>
        <dbReference type="SAM" id="MobiDB-lite"/>
    </source>
</evidence>
<gene>
    <name evidence="2" type="ORF">TNIN_185261</name>
</gene>
<dbReference type="EMBL" id="BMAV01026448">
    <property type="protein sequence ID" value="GFS50451.1"/>
    <property type="molecule type" value="Genomic_DNA"/>
</dbReference>
<comment type="caution">
    <text evidence="2">The sequence shown here is derived from an EMBL/GenBank/DDBJ whole genome shotgun (WGS) entry which is preliminary data.</text>
</comment>
<proteinExistence type="predicted"/>
<accession>A0A8X6MF32</accession>